<dbReference type="PANTHER" id="PTHR24421">
    <property type="entry name" value="NITRATE/NITRITE SENSOR PROTEIN NARX-RELATED"/>
    <property type="match status" value="1"/>
</dbReference>
<feature type="transmembrane region" description="Helical" evidence="10">
    <location>
        <begin position="97"/>
        <end position="112"/>
    </location>
</feature>
<feature type="transmembrane region" description="Helical" evidence="10">
    <location>
        <begin position="12"/>
        <end position="34"/>
    </location>
</feature>
<evidence type="ECO:0000313" key="13">
    <source>
        <dbReference type="Proteomes" id="UP000784435"/>
    </source>
</evidence>
<dbReference type="InterPro" id="IPR036890">
    <property type="entry name" value="HATPase_C_sf"/>
</dbReference>
<reference evidence="12" key="2">
    <citation type="submission" date="2021-09" db="EMBL/GenBank/DDBJ databases">
        <authorList>
            <person name="Gilroy R."/>
        </authorList>
    </citation>
    <scope>NUCLEOTIDE SEQUENCE</scope>
    <source>
        <strain evidence="12">ChiGjej5B5-7349</strain>
    </source>
</reference>
<evidence type="ECO:0000313" key="12">
    <source>
        <dbReference type="EMBL" id="HJG80241.1"/>
    </source>
</evidence>
<evidence type="ECO:0000256" key="10">
    <source>
        <dbReference type="SAM" id="Phobius"/>
    </source>
</evidence>
<feature type="region of interest" description="Disordered" evidence="9">
    <location>
        <begin position="399"/>
        <end position="434"/>
    </location>
</feature>
<keyword evidence="6 12" id="KW-0418">Kinase</keyword>
<dbReference type="Gene3D" id="3.30.565.10">
    <property type="entry name" value="Histidine kinase-like ATPase, C-terminal domain"/>
    <property type="match status" value="1"/>
</dbReference>
<dbReference type="InterPro" id="IPR003594">
    <property type="entry name" value="HATPase_dom"/>
</dbReference>
<evidence type="ECO:0000256" key="4">
    <source>
        <dbReference type="ARBA" id="ARBA00022679"/>
    </source>
</evidence>
<feature type="transmembrane region" description="Helical" evidence="10">
    <location>
        <begin position="75"/>
        <end position="91"/>
    </location>
</feature>
<dbReference type="AlphaFoldDB" id="A0A921MF03"/>
<proteinExistence type="predicted"/>
<feature type="domain" description="Histidine kinase" evidence="11">
    <location>
        <begin position="200"/>
        <end position="389"/>
    </location>
</feature>
<protein>
    <recommendedName>
        <fullName evidence="2">histidine kinase</fullName>
        <ecNumber evidence="2">2.7.13.3</ecNumber>
    </recommendedName>
</protein>
<dbReference type="InterPro" id="IPR011712">
    <property type="entry name" value="Sig_transdc_His_kin_sub3_dim/P"/>
</dbReference>
<evidence type="ECO:0000256" key="8">
    <source>
        <dbReference type="ARBA" id="ARBA00023012"/>
    </source>
</evidence>
<comment type="catalytic activity">
    <reaction evidence="1">
        <text>ATP + protein L-histidine = ADP + protein N-phospho-L-histidine.</text>
        <dbReference type="EC" id="2.7.13.3"/>
    </reaction>
</comment>
<dbReference type="GO" id="GO:0000155">
    <property type="term" value="F:phosphorelay sensor kinase activity"/>
    <property type="evidence" value="ECO:0007669"/>
    <property type="project" value="InterPro"/>
</dbReference>
<dbReference type="PANTHER" id="PTHR24421:SF10">
    <property type="entry name" value="NITRATE_NITRITE SENSOR PROTEIN NARQ"/>
    <property type="match status" value="1"/>
</dbReference>
<keyword evidence="10" id="KW-1133">Transmembrane helix</keyword>
<evidence type="ECO:0000256" key="2">
    <source>
        <dbReference type="ARBA" id="ARBA00012438"/>
    </source>
</evidence>
<dbReference type="GO" id="GO:0016020">
    <property type="term" value="C:membrane"/>
    <property type="evidence" value="ECO:0007669"/>
    <property type="project" value="InterPro"/>
</dbReference>
<dbReference type="SMART" id="SM00387">
    <property type="entry name" value="HATPase_c"/>
    <property type="match status" value="1"/>
</dbReference>
<dbReference type="EMBL" id="DYUK01000158">
    <property type="protein sequence ID" value="HJG80241.1"/>
    <property type="molecule type" value="Genomic_DNA"/>
</dbReference>
<comment type="caution">
    <text evidence="12">The sequence shown here is derived from an EMBL/GenBank/DDBJ whole genome shotgun (WGS) entry which is preliminary data.</text>
</comment>
<keyword evidence="8" id="KW-0902">Two-component regulatory system</keyword>
<reference evidence="12" key="1">
    <citation type="journal article" date="2021" name="PeerJ">
        <title>Extensive microbial diversity within the chicken gut microbiome revealed by metagenomics and culture.</title>
        <authorList>
            <person name="Gilroy R."/>
            <person name="Ravi A."/>
            <person name="Getino M."/>
            <person name="Pursley I."/>
            <person name="Horton D.L."/>
            <person name="Alikhan N.F."/>
            <person name="Baker D."/>
            <person name="Gharbi K."/>
            <person name="Hall N."/>
            <person name="Watson M."/>
            <person name="Adriaenssens E.M."/>
            <person name="Foster-Nyarko E."/>
            <person name="Jarju S."/>
            <person name="Secka A."/>
            <person name="Antonio M."/>
            <person name="Oren A."/>
            <person name="Chaudhuri R.R."/>
            <person name="La Ragione R."/>
            <person name="Hildebrand F."/>
            <person name="Pallen M.J."/>
        </authorList>
    </citation>
    <scope>NUCLEOTIDE SEQUENCE</scope>
    <source>
        <strain evidence="12">ChiGjej5B5-7349</strain>
    </source>
</reference>
<name>A0A921MF03_9MICO</name>
<accession>A0A921MF03</accession>
<gene>
    <name evidence="12" type="ORF">K8V08_07495</name>
</gene>
<keyword evidence="7" id="KW-0067">ATP-binding</keyword>
<keyword evidence="10" id="KW-0812">Transmembrane</keyword>
<keyword evidence="5" id="KW-0547">Nucleotide-binding</keyword>
<feature type="transmembrane region" description="Helical" evidence="10">
    <location>
        <begin position="46"/>
        <end position="63"/>
    </location>
</feature>
<keyword evidence="3" id="KW-0597">Phosphoprotein</keyword>
<evidence type="ECO:0000256" key="7">
    <source>
        <dbReference type="ARBA" id="ARBA00022840"/>
    </source>
</evidence>
<dbReference type="GO" id="GO:0046983">
    <property type="term" value="F:protein dimerization activity"/>
    <property type="evidence" value="ECO:0007669"/>
    <property type="project" value="InterPro"/>
</dbReference>
<evidence type="ECO:0000256" key="1">
    <source>
        <dbReference type="ARBA" id="ARBA00000085"/>
    </source>
</evidence>
<sequence length="434" mass="46013">MADAQPVEAPRDFAAAVGKVVVTARMLFVYPVLLSWTERTPTVGEIVLVVVLAGLSLTALLRWRWMARFIRSHPIVLSLEILAAVSVMIPAGIDSPYLLYLSTSALLIGILTRGLGRTLLVVTLLLGYAISSLITTSLVTVTVPEEFLIRTGTSLGGLVLLSVLVYLGSTIDKLQDRVDRAVELATQNTREAALGEERSRVARELHDSTVKSLVGIRLLAKSSTMDSSRTESAVQLIADSAQMAIDDSRRILADLRTEEVPPLWPSIRRVGEELTALHGLPVAIEGDTTAEPTCRIRYGVRKVLEEALTNAALHSGAERVTVQAALAAEGLQIEVVDDGTGFDPGDAERGGHYGLAGMRERAAALDCLLRIDSAPDAGTTVRLTVPLALLETTSAEVPFGGAGPARLPAPAASESGQDAPAHAGAADLRTRTGT</sequence>
<evidence type="ECO:0000256" key="6">
    <source>
        <dbReference type="ARBA" id="ARBA00022777"/>
    </source>
</evidence>
<keyword evidence="10" id="KW-0472">Membrane</keyword>
<dbReference type="InterPro" id="IPR005467">
    <property type="entry name" value="His_kinase_dom"/>
</dbReference>
<feature type="transmembrane region" description="Helical" evidence="10">
    <location>
        <begin position="147"/>
        <end position="167"/>
    </location>
</feature>
<dbReference type="CDD" id="cd16917">
    <property type="entry name" value="HATPase_UhpB-NarQ-NarX-like"/>
    <property type="match status" value="1"/>
</dbReference>
<dbReference type="Proteomes" id="UP000784435">
    <property type="component" value="Unassembled WGS sequence"/>
</dbReference>
<dbReference type="PROSITE" id="PS50109">
    <property type="entry name" value="HIS_KIN"/>
    <property type="match status" value="1"/>
</dbReference>
<feature type="transmembrane region" description="Helical" evidence="10">
    <location>
        <begin position="119"/>
        <end position="141"/>
    </location>
</feature>
<evidence type="ECO:0000256" key="9">
    <source>
        <dbReference type="SAM" id="MobiDB-lite"/>
    </source>
</evidence>
<evidence type="ECO:0000256" key="3">
    <source>
        <dbReference type="ARBA" id="ARBA00022553"/>
    </source>
</evidence>
<keyword evidence="4" id="KW-0808">Transferase</keyword>
<evidence type="ECO:0000259" key="11">
    <source>
        <dbReference type="PROSITE" id="PS50109"/>
    </source>
</evidence>
<dbReference type="SUPFAM" id="SSF55874">
    <property type="entry name" value="ATPase domain of HSP90 chaperone/DNA topoisomerase II/histidine kinase"/>
    <property type="match status" value="1"/>
</dbReference>
<dbReference type="Pfam" id="PF02518">
    <property type="entry name" value="HATPase_c"/>
    <property type="match status" value="1"/>
</dbReference>
<organism evidence="12 13">
    <name type="scientific">Brevibacterium senegalense</name>
    <dbReference type="NCBI Taxonomy" id="1033736"/>
    <lineage>
        <taxon>Bacteria</taxon>
        <taxon>Bacillati</taxon>
        <taxon>Actinomycetota</taxon>
        <taxon>Actinomycetes</taxon>
        <taxon>Micrococcales</taxon>
        <taxon>Brevibacteriaceae</taxon>
        <taxon>Brevibacterium</taxon>
    </lineage>
</organism>
<dbReference type="InterPro" id="IPR050482">
    <property type="entry name" value="Sensor_HK_TwoCompSys"/>
</dbReference>
<dbReference type="Pfam" id="PF07730">
    <property type="entry name" value="HisKA_3"/>
    <property type="match status" value="1"/>
</dbReference>
<dbReference type="GO" id="GO:0005524">
    <property type="term" value="F:ATP binding"/>
    <property type="evidence" value="ECO:0007669"/>
    <property type="project" value="UniProtKB-KW"/>
</dbReference>
<evidence type="ECO:0000256" key="5">
    <source>
        <dbReference type="ARBA" id="ARBA00022741"/>
    </source>
</evidence>
<dbReference type="EC" id="2.7.13.3" evidence="2"/>
<dbReference type="Gene3D" id="1.20.5.1930">
    <property type="match status" value="1"/>
</dbReference>